<dbReference type="InterPro" id="IPR029063">
    <property type="entry name" value="SAM-dependent_MTases_sf"/>
</dbReference>
<dbReference type="SUPFAM" id="SSF53335">
    <property type="entry name" value="S-adenosyl-L-methionine-dependent methyltransferases"/>
    <property type="match status" value="1"/>
</dbReference>
<proteinExistence type="predicted"/>
<sequence>MKKHSACIVTKYGWVDINKELYKSINCIKIPLHDTILSSDFYKKKEGIFWPRVKKITDYQSTHDNALAYYDTEYIHHIIRYHEFTPEQFKKALLFLCDVCIYCYNHGYFLRTHLWNVTFVRGKPYLTDIRDFEKLKSQKWINIFIGHFRTKLDNHCPILASKFMINFDDIYSKLSSCTNDLFSIKNIISSIQVRTNKNGAWTDYHKSRVNFLHSTDNLNEELYNKIKNYGGGSKDKRKSYNLLTEIETIKPKTIVEVGCNNGLYCFASSKFANVVGLDYDINSINNANMINEKLQTSTTFIYNNILDIQNNLKAQGQNGSYGTIYDRCRSELLIAPAIVHHLFKVCKSTDMILEIFDKLAKRYMIIENIPSVCSDEQLIASIKKINWKIIKVVSSSPSPRKFFVCTKII</sequence>
<reference evidence="1" key="1">
    <citation type="journal article" date="2019" name="MBio">
        <title>Virus Genomes from Deep Sea Sediments Expand the Ocean Megavirome and Support Independent Origins of Viral Gigantism.</title>
        <authorList>
            <person name="Backstrom D."/>
            <person name="Yutin N."/>
            <person name="Jorgensen S.L."/>
            <person name="Dharamshi J."/>
            <person name="Homa F."/>
            <person name="Zaremba-Niedwiedzka K."/>
            <person name="Spang A."/>
            <person name="Wolf Y.I."/>
            <person name="Koonin E.V."/>
            <person name="Ettema T.J."/>
        </authorList>
    </citation>
    <scope>NUCLEOTIDE SEQUENCE</scope>
</reference>
<dbReference type="Gene3D" id="3.40.50.150">
    <property type="entry name" value="Vaccinia Virus protein VP39"/>
    <property type="match status" value="1"/>
</dbReference>
<dbReference type="GO" id="GO:0032259">
    <property type="term" value="P:methylation"/>
    <property type="evidence" value="ECO:0007669"/>
    <property type="project" value="UniProtKB-KW"/>
</dbReference>
<keyword evidence="1" id="KW-0808">Transferase</keyword>
<protein>
    <submittedName>
        <fullName evidence="1">Methyltransferase domain protein</fullName>
    </submittedName>
</protein>
<name>A0A481Z196_9VIRU</name>
<organism evidence="1">
    <name type="scientific">Mimivirus LCMiAC01</name>
    <dbReference type="NCBI Taxonomy" id="2506608"/>
    <lineage>
        <taxon>Viruses</taxon>
        <taxon>Varidnaviria</taxon>
        <taxon>Bamfordvirae</taxon>
        <taxon>Nucleocytoviricota</taxon>
        <taxon>Megaviricetes</taxon>
        <taxon>Imitervirales</taxon>
        <taxon>Mimiviridae</taxon>
        <taxon>Klosneuvirinae</taxon>
    </lineage>
</organism>
<accession>A0A481Z196</accession>
<dbReference type="GO" id="GO:0008168">
    <property type="term" value="F:methyltransferase activity"/>
    <property type="evidence" value="ECO:0007669"/>
    <property type="project" value="UniProtKB-KW"/>
</dbReference>
<dbReference type="EMBL" id="MK500389">
    <property type="protein sequence ID" value="QBK88466.1"/>
    <property type="molecule type" value="Genomic_DNA"/>
</dbReference>
<gene>
    <name evidence="1" type="ORF">LCMiAC01_01430</name>
</gene>
<keyword evidence="1" id="KW-0489">Methyltransferase</keyword>
<evidence type="ECO:0000313" key="1">
    <source>
        <dbReference type="EMBL" id="QBK88466.1"/>
    </source>
</evidence>